<dbReference type="InterPro" id="IPR004794">
    <property type="entry name" value="Eubact_RibD"/>
</dbReference>
<dbReference type="PANTHER" id="PTHR38011:SF7">
    <property type="entry name" value="2,5-DIAMINO-6-RIBOSYLAMINO-4(3H)-PYRIMIDINONE 5'-PHOSPHATE REDUCTASE"/>
    <property type="match status" value="1"/>
</dbReference>
<evidence type="ECO:0000256" key="9">
    <source>
        <dbReference type="ARBA" id="ARBA00022857"/>
    </source>
</evidence>
<keyword evidence="8 12" id="KW-0862">Zinc</keyword>
<evidence type="ECO:0000313" key="16">
    <source>
        <dbReference type="Proteomes" id="UP001595377"/>
    </source>
</evidence>
<sequence>MSGVTQDDARFMAAAIRLCRRNLGLTATNPSVACLVVRDGVVLGAAVTAPGGRPHAEPQALAEAGEGARGATVYVTLEPCSHHGRTPPCADALIAAGVVRVVVSVTDPDERVAGRGLAMLRDAGIAVETGVLEEEGRAALAGYLMRQVRKRPHVTLKLAVSADGMLGRPGAGQVAITGPVARGQVHVLRAETDAILVGIGTALTDDPALTCRLPGLESRSPVRIVLDPRLELPATSRLARTARDVPVWVVAGEAPPSGLPAISPSRGEIDGAAASSPSTDTGSRLPHPISPLEGEMAGRPEGGSAARLQAAGVEILPADPYRLDALLAALATRGISSLLVEGGARTARSFLDAGLVDRILLFTGLAAIGKDGVASPCVSGRVPDGFSLRRTARYGADVFEEYERDD</sequence>
<protein>
    <recommendedName>
        <fullName evidence="12">Riboflavin biosynthesis protein RibD</fullName>
    </recommendedName>
    <domain>
        <recommendedName>
            <fullName evidence="12">Diaminohydroxyphosphoribosylaminopyrimidine deaminase</fullName>
            <shortName evidence="12">DRAP deaminase</shortName>
            <ecNumber evidence="12">3.5.4.26</ecNumber>
        </recommendedName>
        <alternativeName>
            <fullName evidence="12">Riboflavin-specific deaminase</fullName>
        </alternativeName>
    </domain>
    <domain>
        <recommendedName>
            <fullName evidence="12">5-amino-6-(5-phosphoribosylamino)uracil reductase</fullName>
            <ecNumber evidence="12">1.1.1.193</ecNumber>
        </recommendedName>
        <alternativeName>
            <fullName evidence="12">HTP reductase</fullName>
        </alternativeName>
    </domain>
</protein>
<keyword evidence="7 12" id="KW-0479">Metal-binding</keyword>
<evidence type="ECO:0000259" key="14">
    <source>
        <dbReference type="PROSITE" id="PS51747"/>
    </source>
</evidence>
<dbReference type="CDD" id="cd01284">
    <property type="entry name" value="Riboflavin_deaminase-reductase"/>
    <property type="match status" value="1"/>
</dbReference>
<dbReference type="InterPro" id="IPR002734">
    <property type="entry name" value="RibDG_C"/>
</dbReference>
<evidence type="ECO:0000256" key="3">
    <source>
        <dbReference type="ARBA" id="ARBA00004910"/>
    </source>
</evidence>
<dbReference type="RefSeq" id="WP_257313858.1">
    <property type="nucleotide sequence ID" value="NZ_JANFDG010000005.1"/>
</dbReference>
<evidence type="ECO:0000256" key="2">
    <source>
        <dbReference type="ARBA" id="ARBA00004882"/>
    </source>
</evidence>
<evidence type="ECO:0000256" key="7">
    <source>
        <dbReference type="ARBA" id="ARBA00022723"/>
    </source>
</evidence>
<comment type="caution">
    <text evidence="15">The sequence shown here is derived from an EMBL/GenBank/DDBJ whole genome shotgun (WGS) entry which is preliminary data.</text>
</comment>
<dbReference type="PANTHER" id="PTHR38011">
    <property type="entry name" value="DIHYDROFOLATE REDUCTASE FAMILY PROTEIN (AFU_ORTHOLOGUE AFUA_8G06820)"/>
    <property type="match status" value="1"/>
</dbReference>
<keyword evidence="10 12" id="KW-0560">Oxidoreductase</keyword>
<dbReference type="EMBL" id="JBHRSP010000002">
    <property type="protein sequence ID" value="MFC3071818.1"/>
    <property type="molecule type" value="Genomic_DNA"/>
</dbReference>
<comment type="pathway">
    <text evidence="3 12">Cofactor biosynthesis; riboflavin biosynthesis; 5-amino-6-(D-ribitylamino)uracil from GTP: step 3/4.</text>
</comment>
<comment type="function">
    <text evidence="1 12">Converts 2,5-diamino-6-(ribosylamino)-4(3h)-pyrimidinone 5'-phosphate into 5-amino-6-(ribosylamino)-2,4(1h,3h)-pyrimidinedione 5'-phosphate.</text>
</comment>
<comment type="catalytic activity">
    <reaction evidence="12">
        <text>2,5-diamino-6-hydroxy-4-(5-phosphoribosylamino)-pyrimidine + H2O + H(+) = 5-amino-6-(5-phospho-D-ribosylamino)uracil + NH4(+)</text>
        <dbReference type="Rhea" id="RHEA:21868"/>
        <dbReference type="ChEBI" id="CHEBI:15377"/>
        <dbReference type="ChEBI" id="CHEBI:15378"/>
        <dbReference type="ChEBI" id="CHEBI:28938"/>
        <dbReference type="ChEBI" id="CHEBI:58453"/>
        <dbReference type="ChEBI" id="CHEBI:58614"/>
        <dbReference type="EC" id="3.5.4.26"/>
    </reaction>
</comment>
<dbReference type="InterPro" id="IPR024072">
    <property type="entry name" value="DHFR-like_dom_sf"/>
</dbReference>
<dbReference type="GO" id="GO:0008835">
    <property type="term" value="F:diaminohydroxyphosphoribosylaminopyrimidine deaminase activity"/>
    <property type="evidence" value="ECO:0007669"/>
    <property type="project" value="UniProtKB-EC"/>
</dbReference>
<evidence type="ECO:0000256" key="13">
    <source>
        <dbReference type="SAM" id="MobiDB-lite"/>
    </source>
</evidence>
<dbReference type="SUPFAM" id="SSF53597">
    <property type="entry name" value="Dihydrofolate reductase-like"/>
    <property type="match status" value="1"/>
</dbReference>
<dbReference type="PIRSF" id="PIRSF006769">
    <property type="entry name" value="RibD"/>
    <property type="match status" value="1"/>
</dbReference>
<dbReference type="GO" id="GO:0008703">
    <property type="term" value="F:5-amino-6-(5-phosphoribosylamino)uracil reductase activity"/>
    <property type="evidence" value="ECO:0007669"/>
    <property type="project" value="UniProtKB-EC"/>
</dbReference>
<reference evidence="16" key="1">
    <citation type="journal article" date="2019" name="Int. J. Syst. Evol. Microbiol.">
        <title>The Global Catalogue of Microorganisms (GCM) 10K type strain sequencing project: providing services to taxonomists for standard genome sequencing and annotation.</title>
        <authorList>
            <consortium name="The Broad Institute Genomics Platform"/>
            <consortium name="The Broad Institute Genome Sequencing Center for Infectious Disease"/>
            <person name="Wu L."/>
            <person name="Ma J."/>
        </authorList>
    </citation>
    <scope>NUCLEOTIDE SEQUENCE [LARGE SCALE GENOMIC DNA]</scope>
    <source>
        <strain evidence="16">KCTC 52677</strain>
    </source>
</reference>
<organism evidence="15 16">
    <name type="scientific">Shinella pollutisoli</name>
    <dbReference type="NCBI Taxonomy" id="2250594"/>
    <lineage>
        <taxon>Bacteria</taxon>
        <taxon>Pseudomonadati</taxon>
        <taxon>Pseudomonadota</taxon>
        <taxon>Alphaproteobacteria</taxon>
        <taxon>Hyphomicrobiales</taxon>
        <taxon>Rhizobiaceae</taxon>
        <taxon>Shinella</taxon>
    </lineage>
</organism>
<evidence type="ECO:0000256" key="5">
    <source>
        <dbReference type="ARBA" id="ARBA00007417"/>
    </source>
</evidence>
<name>A0ABV7DB24_9HYPH</name>
<evidence type="ECO:0000256" key="4">
    <source>
        <dbReference type="ARBA" id="ARBA00005259"/>
    </source>
</evidence>
<evidence type="ECO:0000256" key="11">
    <source>
        <dbReference type="ARBA" id="ARBA00023268"/>
    </source>
</evidence>
<dbReference type="SUPFAM" id="SSF53927">
    <property type="entry name" value="Cytidine deaminase-like"/>
    <property type="match status" value="1"/>
</dbReference>
<accession>A0ABV7DB24</accession>
<keyword evidence="12 15" id="KW-0378">Hydrolase</keyword>
<comment type="catalytic activity">
    <reaction evidence="12">
        <text>5-amino-6-(5-phospho-D-ribitylamino)uracil + NADP(+) = 5-amino-6-(5-phospho-D-ribosylamino)uracil + NADPH + H(+)</text>
        <dbReference type="Rhea" id="RHEA:17845"/>
        <dbReference type="ChEBI" id="CHEBI:15378"/>
        <dbReference type="ChEBI" id="CHEBI:57783"/>
        <dbReference type="ChEBI" id="CHEBI:58349"/>
        <dbReference type="ChEBI" id="CHEBI:58421"/>
        <dbReference type="ChEBI" id="CHEBI:58453"/>
        <dbReference type="EC" id="1.1.1.193"/>
    </reaction>
</comment>
<dbReference type="Proteomes" id="UP001595377">
    <property type="component" value="Unassembled WGS sequence"/>
</dbReference>
<dbReference type="Gene3D" id="3.40.140.10">
    <property type="entry name" value="Cytidine Deaminase, domain 2"/>
    <property type="match status" value="1"/>
</dbReference>
<evidence type="ECO:0000256" key="8">
    <source>
        <dbReference type="ARBA" id="ARBA00022833"/>
    </source>
</evidence>
<dbReference type="InterPro" id="IPR016192">
    <property type="entry name" value="APOBEC/CMP_deaminase_Zn-bd"/>
</dbReference>
<dbReference type="Pfam" id="PF01872">
    <property type="entry name" value="RibD_C"/>
    <property type="match status" value="2"/>
</dbReference>
<evidence type="ECO:0000256" key="6">
    <source>
        <dbReference type="ARBA" id="ARBA00022619"/>
    </source>
</evidence>
<dbReference type="Pfam" id="PF00383">
    <property type="entry name" value="dCMP_cyt_deam_1"/>
    <property type="match status" value="1"/>
</dbReference>
<feature type="region of interest" description="Disordered" evidence="13">
    <location>
        <begin position="259"/>
        <end position="295"/>
    </location>
</feature>
<comment type="cofactor">
    <cofactor evidence="12">
        <name>Zn(2+)</name>
        <dbReference type="ChEBI" id="CHEBI:29105"/>
    </cofactor>
    <text evidence="12">Binds 1 zinc ion.</text>
</comment>
<dbReference type="Gene3D" id="3.40.430.10">
    <property type="entry name" value="Dihydrofolate Reductase, subunit A"/>
    <property type="match status" value="1"/>
</dbReference>
<comment type="similarity">
    <text evidence="4 12">In the N-terminal section; belongs to the cytidine and deoxycytidylate deaminase family.</text>
</comment>
<evidence type="ECO:0000313" key="15">
    <source>
        <dbReference type="EMBL" id="MFC3071818.1"/>
    </source>
</evidence>
<dbReference type="PROSITE" id="PS51747">
    <property type="entry name" value="CYT_DCMP_DEAMINASES_2"/>
    <property type="match status" value="1"/>
</dbReference>
<comment type="similarity">
    <text evidence="5 12">In the C-terminal section; belongs to the HTP reductase family.</text>
</comment>
<dbReference type="InterPro" id="IPR050765">
    <property type="entry name" value="Riboflavin_Biosynth_HTPR"/>
</dbReference>
<feature type="domain" description="CMP/dCMP-type deaminase" evidence="14">
    <location>
        <begin position="6"/>
        <end position="128"/>
    </location>
</feature>
<dbReference type="PROSITE" id="PS00903">
    <property type="entry name" value="CYT_DCMP_DEAMINASES_1"/>
    <property type="match status" value="1"/>
</dbReference>
<gene>
    <name evidence="15" type="primary">ribD</name>
    <name evidence="15" type="ORF">ACFOHH_01715</name>
</gene>
<keyword evidence="16" id="KW-1185">Reference proteome</keyword>
<keyword evidence="9 12" id="KW-0521">NADP</keyword>
<dbReference type="InterPro" id="IPR016193">
    <property type="entry name" value="Cytidine_deaminase-like"/>
</dbReference>
<evidence type="ECO:0000256" key="10">
    <source>
        <dbReference type="ARBA" id="ARBA00023002"/>
    </source>
</evidence>
<dbReference type="EC" id="3.5.4.26" evidence="12"/>
<keyword evidence="6 12" id="KW-0686">Riboflavin biosynthesis</keyword>
<comment type="pathway">
    <text evidence="2 12">Cofactor biosynthesis; riboflavin biosynthesis; 5-amino-6-(D-ribitylamino)uracil from GTP: step 2/4.</text>
</comment>
<dbReference type="NCBIfam" id="TIGR00326">
    <property type="entry name" value="eubact_ribD"/>
    <property type="match status" value="1"/>
</dbReference>
<dbReference type="InterPro" id="IPR002125">
    <property type="entry name" value="CMP_dCMP_dom"/>
</dbReference>
<evidence type="ECO:0000256" key="1">
    <source>
        <dbReference type="ARBA" id="ARBA00002151"/>
    </source>
</evidence>
<keyword evidence="11" id="KW-0511">Multifunctional enzyme</keyword>
<dbReference type="EC" id="1.1.1.193" evidence="12"/>
<proteinExistence type="inferred from homology"/>
<evidence type="ECO:0000256" key="12">
    <source>
        <dbReference type="PIRNR" id="PIRNR006769"/>
    </source>
</evidence>